<organism evidence="2 3">
    <name type="scientific">Hibiscus syriacus</name>
    <name type="common">Rose of Sharon</name>
    <dbReference type="NCBI Taxonomy" id="106335"/>
    <lineage>
        <taxon>Eukaryota</taxon>
        <taxon>Viridiplantae</taxon>
        <taxon>Streptophyta</taxon>
        <taxon>Embryophyta</taxon>
        <taxon>Tracheophyta</taxon>
        <taxon>Spermatophyta</taxon>
        <taxon>Magnoliopsida</taxon>
        <taxon>eudicotyledons</taxon>
        <taxon>Gunneridae</taxon>
        <taxon>Pentapetalae</taxon>
        <taxon>rosids</taxon>
        <taxon>malvids</taxon>
        <taxon>Malvales</taxon>
        <taxon>Malvaceae</taxon>
        <taxon>Malvoideae</taxon>
        <taxon>Hibiscus</taxon>
    </lineage>
</organism>
<dbReference type="Proteomes" id="UP000436088">
    <property type="component" value="Unassembled WGS sequence"/>
</dbReference>
<name>A0A6A3BQY0_HIBSY</name>
<evidence type="ECO:0000313" key="3">
    <source>
        <dbReference type="Proteomes" id="UP000436088"/>
    </source>
</evidence>
<proteinExistence type="predicted"/>
<protein>
    <submittedName>
        <fullName evidence="2">Uncharacterized protein</fullName>
    </submittedName>
</protein>
<keyword evidence="3" id="KW-1185">Reference proteome</keyword>
<comment type="caution">
    <text evidence="2">The sequence shown here is derived from an EMBL/GenBank/DDBJ whole genome shotgun (WGS) entry which is preliminary data.</text>
</comment>
<gene>
    <name evidence="2" type="ORF">F3Y22_tig00109983pilonHSYRG00077</name>
</gene>
<dbReference type="EMBL" id="VEPZ02000798">
    <property type="protein sequence ID" value="KAE8718984.1"/>
    <property type="molecule type" value="Genomic_DNA"/>
</dbReference>
<accession>A0A6A3BQY0</accession>
<reference evidence="2" key="1">
    <citation type="submission" date="2019-09" db="EMBL/GenBank/DDBJ databases">
        <title>Draft genome information of white flower Hibiscus syriacus.</title>
        <authorList>
            <person name="Kim Y.-M."/>
        </authorList>
    </citation>
    <scope>NUCLEOTIDE SEQUENCE [LARGE SCALE GENOMIC DNA]</scope>
    <source>
        <strain evidence="2">YM2019G1</strain>
    </source>
</reference>
<dbReference type="AlphaFoldDB" id="A0A6A3BQY0"/>
<evidence type="ECO:0000256" key="1">
    <source>
        <dbReference type="SAM" id="Coils"/>
    </source>
</evidence>
<feature type="coiled-coil region" evidence="1">
    <location>
        <begin position="31"/>
        <end position="58"/>
    </location>
</feature>
<sequence length="89" mass="9949">MSISDDTHELGGDVSDAVANWLGDPTLEQESGALKSKIAELEVTVQRYKERIQQLKGSQLLTNQKIRTVLIQANDTIQIQHESMKKTVE</sequence>
<evidence type="ECO:0000313" key="2">
    <source>
        <dbReference type="EMBL" id="KAE8718984.1"/>
    </source>
</evidence>
<keyword evidence="1" id="KW-0175">Coiled coil</keyword>